<sequence>GTNDGQFGFKPARITLSSEPLSTFSPTRLIHIPSITMGGGGKIPYPKEVWSPAGGWYAQPANWKLNTAIIGATMLGIVATVWSISADREHRDKMPEPGRFFPSRYWSREIIEHERRQQASKQDS</sequence>
<keyword evidence="3" id="KW-1185">Reference proteome</keyword>
<organism evidence="2 3">
    <name type="scientific">Aspergillus violaceofuscus (strain CBS 115571)</name>
    <dbReference type="NCBI Taxonomy" id="1450538"/>
    <lineage>
        <taxon>Eukaryota</taxon>
        <taxon>Fungi</taxon>
        <taxon>Dikarya</taxon>
        <taxon>Ascomycota</taxon>
        <taxon>Pezizomycotina</taxon>
        <taxon>Eurotiomycetes</taxon>
        <taxon>Eurotiomycetidae</taxon>
        <taxon>Eurotiales</taxon>
        <taxon>Aspergillaceae</taxon>
        <taxon>Aspergillus</taxon>
    </lineage>
</organism>
<keyword evidence="1" id="KW-0472">Membrane</keyword>
<dbReference type="EMBL" id="KZ825116">
    <property type="protein sequence ID" value="PYI21509.1"/>
    <property type="molecule type" value="Genomic_DNA"/>
</dbReference>
<keyword evidence="1" id="KW-1133">Transmembrane helix</keyword>
<feature type="non-terminal residue" evidence="2">
    <location>
        <position position="1"/>
    </location>
</feature>
<evidence type="ECO:0000313" key="3">
    <source>
        <dbReference type="Proteomes" id="UP000249829"/>
    </source>
</evidence>
<reference evidence="2 3" key="1">
    <citation type="submission" date="2018-02" db="EMBL/GenBank/DDBJ databases">
        <title>The genomes of Aspergillus section Nigri reveals drivers in fungal speciation.</title>
        <authorList>
            <consortium name="DOE Joint Genome Institute"/>
            <person name="Vesth T.C."/>
            <person name="Nybo J."/>
            <person name="Theobald S."/>
            <person name="Brandl J."/>
            <person name="Frisvad J.C."/>
            <person name="Nielsen K.F."/>
            <person name="Lyhne E.K."/>
            <person name="Kogle M.E."/>
            <person name="Kuo A."/>
            <person name="Riley R."/>
            <person name="Clum A."/>
            <person name="Nolan M."/>
            <person name="Lipzen A."/>
            <person name="Salamov A."/>
            <person name="Henrissat B."/>
            <person name="Wiebenga A."/>
            <person name="De vries R.P."/>
            <person name="Grigoriev I.V."/>
            <person name="Mortensen U.H."/>
            <person name="Andersen M.R."/>
            <person name="Baker S.E."/>
        </authorList>
    </citation>
    <scope>NUCLEOTIDE SEQUENCE [LARGE SCALE GENOMIC DNA]</scope>
    <source>
        <strain evidence="2 3">CBS 115571</strain>
    </source>
</reference>
<evidence type="ECO:0000313" key="2">
    <source>
        <dbReference type="EMBL" id="PYI21509.1"/>
    </source>
</evidence>
<dbReference type="AlphaFoldDB" id="A0A2V5HAU6"/>
<dbReference type="PANTHER" id="PTHR34286">
    <property type="entry name" value="TRANSMEMBRANE PROTEIN"/>
    <property type="match status" value="1"/>
</dbReference>
<dbReference type="Proteomes" id="UP000249829">
    <property type="component" value="Unassembled WGS sequence"/>
</dbReference>
<accession>A0A2V5HAU6</accession>
<gene>
    <name evidence="2" type="ORF">BO99DRAFT_328037</name>
</gene>
<dbReference type="STRING" id="1450538.A0A2V5HAU6"/>
<keyword evidence="1" id="KW-0812">Transmembrane</keyword>
<dbReference type="OMA" id="NDGHFGF"/>
<evidence type="ECO:0000256" key="1">
    <source>
        <dbReference type="SAM" id="Phobius"/>
    </source>
</evidence>
<name>A0A2V5HAU6_ASPV1</name>
<feature type="transmembrane region" description="Helical" evidence="1">
    <location>
        <begin position="65"/>
        <end position="84"/>
    </location>
</feature>
<proteinExistence type="predicted"/>
<dbReference type="PANTHER" id="PTHR34286:SF1">
    <property type="entry name" value="TRANSMEMBRANE PROTEIN"/>
    <property type="match status" value="1"/>
</dbReference>
<protein>
    <submittedName>
        <fullName evidence="2">Uncharacterized protein</fullName>
    </submittedName>
</protein>